<organism evidence="2 3">
    <name type="scientific">Gordonia aichiensis NBRC 108223</name>
    <dbReference type="NCBI Taxonomy" id="1220583"/>
    <lineage>
        <taxon>Bacteria</taxon>
        <taxon>Bacillati</taxon>
        <taxon>Actinomycetota</taxon>
        <taxon>Actinomycetes</taxon>
        <taxon>Mycobacteriales</taxon>
        <taxon>Gordoniaceae</taxon>
        <taxon>Gordonia</taxon>
    </lineage>
</organism>
<reference evidence="2 3" key="1">
    <citation type="submission" date="2012-12" db="EMBL/GenBank/DDBJ databases">
        <title>Whole genome shotgun sequence of Gordonia aichiensis NBRC 108223.</title>
        <authorList>
            <person name="Isaki-Nakamura S."/>
            <person name="Hosoyama A."/>
            <person name="Tsuchikane K."/>
            <person name="Ando Y."/>
            <person name="Baba S."/>
            <person name="Ohji S."/>
            <person name="Hamada M."/>
            <person name="Tamura T."/>
            <person name="Yamazoe A."/>
            <person name="Yamazaki S."/>
            <person name="Fujita N."/>
        </authorList>
    </citation>
    <scope>NUCLEOTIDE SEQUENCE [LARGE SCALE GENOMIC DNA]</scope>
    <source>
        <strain evidence="2 3">NBRC 108223</strain>
    </source>
</reference>
<name>L7KLV9_9ACTN</name>
<dbReference type="Proteomes" id="UP000010988">
    <property type="component" value="Unassembled WGS sequence"/>
</dbReference>
<accession>L7KLV9</accession>
<sequence length="312" mass="33290">MNFTISGLDLESFESLPPHTRRCVFWEVDPSFTIAPPRTSSGGDTPPADDDPLAGATRFTNFESEFDKEAWISSVLLEWGTCGQIAIDSSTGVVVGAALYAPPGRVPRSRSFPTSPVSADAVLLTSVRTEPGFEDAADLLIDAAVSDLVRRGVRAVEAFGLVRHGGPDGGAGMASTEEHSAAADLSGETFVDARSTSRTTDFGDLSTWSDDAVVEIAREILDGPGQDLCGQCMIDAQLLKDSAFDVVASHARFPRFRLELDEGLGWKFEVESALEKLVVMAAIDLVGRERLTVPTASRNRALRSTHSDVASG</sequence>
<keyword evidence="3" id="KW-1185">Reference proteome</keyword>
<dbReference type="OrthoDB" id="5242876at2"/>
<evidence type="ECO:0008006" key="4">
    <source>
        <dbReference type="Google" id="ProtNLM"/>
    </source>
</evidence>
<dbReference type="EMBL" id="BANR01000015">
    <property type="protein sequence ID" value="GAC49599.1"/>
    <property type="molecule type" value="Genomic_DNA"/>
</dbReference>
<evidence type="ECO:0000313" key="3">
    <source>
        <dbReference type="Proteomes" id="UP000010988"/>
    </source>
</evidence>
<proteinExistence type="predicted"/>
<dbReference type="RefSeq" id="WP_005176031.1">
    <property type="nucleotide sequence ID" value="NZ_BANR01000015.1"/>
</dbReference>
<dbReference type="STRING" id="1220583.GOACH_15_00920"/>
<comment type="caution">
    <text evidence="2">The sequence shown here is derived from an EMBL/GenBank/DDBJ whole genome shotgun (WGS) entry which is preliminary data.</text>
</comment>
<dbReference type="AlphaFoldDB" id="L7KLV9"/>
<feature type="region of interest" description="Disordered" evidence="1">
    <location>
        <begin position="35"/>
        <end position="55"/>
    </location>
</feature>
<dbReference type="eggNOG" id="COG3153">
    <property type="taxonomic scope" value="Bacteria"/>
</dbReference>
<evidence type="ECO:0000313" key="2">
    <source>
        <dbReference type="EMBL" id="GAC49599.1"/>
    </source>
</evidence>
<gene>
    <name evidence="2" type="ORF">GOACH_15_00920</name>
</gene>
<evidence type="ECO:0000256" key="1">
    <source>
        <dbReference type="SAM" id="MobiDB-lite"/>
    </source>
</evidence>
<protein>
    <recommendedName>
        <fullName evidence="4">N-acetyltransferase domain-containing protein</fullName>
    </recommendedName>
</protein>